<name>A0A8J2KXG9_9HEXA</name>
<evidence type="ECO:0000313" key="2">
    <source>
        <dbReference type="Proteomes" id="UP000708208"/>
    </source>
</evidence>
<dbReference type="PANTHER" id="PTHR10974">
    <property type="entry name" value="FI08016P-RELATED"/>
    <property type="match status" value="1"/>
</dbReference>
<organism evidence="1 2">
    <name type="scientific">Allacma fusca</name>
    <dbReference type="NCBI Taxonomy" id="39272"/>
    <lineage>
        <taxon>Eukaryota</taxon>
        <taxon>Metazoa</taxon>
        <taxon>Ecdysozoa</taxon>
        <taxon>Arthropoda</taxon>
        <taxon>Hexapoda</taxon>
        <taxon>Collembola</taxon>
        <taxon>Symphypleona</taxon>
        <taxon>Sminthuridae</taxon>
        <taxon>Allacma</taxon>
    </lineage>
</organism>
<evidence type="ECO:0000313" key="1">
    <source>
        <dbReference type="EMBL" id="CAG7825182.1"/>
    </source>
</evidence>
<dbReference type="InterPro" id="IPR004245">
    <property type="entry name" value="DUF229"/>
</dbReference>
<accession>A0A8J2KXG9</accession>
<reference evidence="1" key="1">
    <citation type="submission" date="2021-06" db="EMBL/GenBank/DDBJ databases">
        <authorList>
            <person name="Hodson N. C."/>
            <person name="Mongue J. A."/>
            <person name="Jaron S. K."/>
        </authorList>
    </citation>
    <scope>NUCLEOTIDE SEQUENCE</scope>
</reference>
<dbReference type="Pfam" id="PF02995">
    <property type="entry name" value="DUF229"/>
    <property type="match status" value="1"/>
</dbReference>
<proteinExistence type="predicted"/>
<protein>
    <submittedName>
        <fullName evidence="1">Uncharacterized protein</fullName>
    </submittedName>
</protein>
<dbReference type="Proteomes" id="UP000708208">
    <property type="component" value="Unassembled WGS sequence"/>
</dbReference>
<sequence length="111" mass="12496">MELMNIDINSRRLSSTFDLYHSLDHVLREFSNLPPIKESLNRKNEAVRRIYGQSIFLEIPDNRTCADAGIGDDYCVCSVPVKLNSDRADVRMAVEVAIGQINSMIPPQCSP</sequence>
<dbReference type="EMBL" id="CAJVCH010535323">
    <property type="protein sequence ID" value="CAG7825182.1"/>
    <property type="molecule type" value="Genomic_DNA"/>
</dbReference>
<dbReference type="AlphaFoldDB" id="A0A8J2KXG9"/>
<dbReference type="PANTHER" id="PTHR10974:SF1">
    <property type="entry name" value="FI08016P-RELATED"/>
    <property type="match status" value="1"/>
</dbReference>
<dbReference type="OrthoDB" id="6488626at2759"/>
<comment type="caution">
    <text evidence="1">The sequence shown here is derived from an EMBL/GenBank/DDBJ whole genome shotgun (WGS) entry which is preliminary data.</text>
</comment>
<keyword evidence="2" id="KW-1185">Reference proteome</keyword>
<feature type="non-terminal residue" evidence="1">
    <location>
        <position position="1"/>
    </location>
</feature>
<gene>
    <name evidence="1" type="ORF">AFUS01_LOCUS35306</name>
</gene>
<dbReference type="GO" id="GO:0005615">
    <property type="term" value="C:extracellular space"/>
    <property type="evidence" value="ECO:0007669"/>
    <property type="project" value="TreeGrafter"/>
</dbReference>